<dbReference type="AlphaFoldDB" id="A0A6G0RH14"/>
<accession>A0A6G0RH14</accession>
<gene>
    <name evidence="1" type="ORF">PF008_g14740</name>
</gene>
<dbReference type="Proteomes" id="UP000486351">
    <property type="component" value="Unassembled WGS sequence"/>
</dbReference>
<name>A0A6G0RH14_9STRA</name>
<dbReference type="EMBL" id="QXFY01000926">
    <property type="protein sequence ID" value="KAE9332868.1"/>
    <property type="molecule type" value="Genomic_DNA"/>
</dbReference>
<proteinExistence type="predicted"/>
<evidence type="ECO:0000313" key="2">
    <source>
        <dbReference type="Proteomes" id="UP000486351"/>
    </source>
</evidence>
<evidence type="ECO:0000313" key="1">
    <source>
        <dbReference type="EMBL" id="KAE9332868.1"/>
    </source>
</evidence>
<comment type="caution">
    <text evidence="1">The sequence shown here is derived from an EMBL/GenBank/DDBJ whole genome shotgun (WGS) entry which is preliminary data.</text>
</comment>
<sequence>MTMEVAFYVEAPCVAVKCLPPSSSCIPVQSVRDGVGVVPSCMHGVVMAVALPVPCYPLKKKMWSEDQHGE</sequence>
<reference evidence="1 2" key="1">
    <citation type="submission" date="2018-09" db="EMBL/GenBank/DDBJ databases">
        <title>Genomic investigation of the strawberry pathogen Phytophthora fragariae indicates pathogenicity is determined by transcriptional variation in three key races.</title>
        <authorList>
            <person name="Adams T.M."/>
            <person name="Armitage A.D."/>
            <person name="Sobczyk M.K."/>
            <person name="Bates H.J."/>
            <person name="Dunwell J.M."/>
            <person name="Nellist C.F."/>
            <person name="Harrison R.J."/>
        </authorList>
    </citation>
    <scope>NUCLEOTIDE SEQUENCE [LARGE SCALE GENOMIC DNA]</scope>
    <source>
        <strain evidence="1 2">NOV-77</strain>
    </source>
</reference>
<organism evidence="1 2">
    <name type="scientific">Phytophthora fragariae</name>
    <dbReference type="NCBI Taxonomy" id="53985"/>
    <lineage>
        <taxon>Eukaryota</taxon>
        <taxon>Sar</taxon>
        <taxon>Stramenopiles</taxon>
        <taxon>Oomycota</taxon>
        <taxon>Peronosporomycetes</taxon>
        <taxon>Peronosporales</taxon>
        <taxon>Peronosporaceae</taxon>
        <taxon>Phytophthora</taxon>
    </lineage>
</organism>
<protein>
    <submittedName>
        <fullName evidence="1">Uncharacterized protein</fullName>
    </submittedName>
</protein>